<reference evidence="2" key="1">
    <citation type="submission" date="2022-10" db="EMBL/GenBank/DDBJ databases">
        <title>Genome assembly of Pristionchus species.</title>
        <authorList>
            <person name="Yoshida K."/>
            <person name="Sommer R.J."/>
        </authorList>
    </citation>
    <scope>NUCLEOTIDE SEQUENCE [LARGE SCALE GENOMIC DNA]</scope>
    <source>
        <strain evidence="2">RS5460</strain>
    </source>
</reference>
<sequence length="171" mass="20095">SDALIIMWERHYAELNVNSHDIDENHRTKATAIYKCLTVAFVLKQSGKLFLQTEQSDIAGEYENLSRCFQNRATLILENCRKESISFAMALVNTRNQGQFRPKWALLGMHEIAYQGEFVNFLNHRVCVLVSRSQWKRSGSVEKWWHLLDAPRVAYYLHLVTFFTNNLFFKF</sequence>
<dbReference type="AlphaFoldDB" id="A0AAN4Z4U7"/>
<comment type="caution">
    <text evidence="1">The sequence shown here is derived from an EMBL/GenBank/DDBJ whole genome shotgun (WGS) entry which is preliminary data.</text>
</comment>
<evidence type="ECO:0000313" key="2">
    <source>
        <dbReference type="Proteomes" id="UP001328107"/>
    </source>
</evidence>
<proteinExistence type="predicted"/>
<dbReference type="Proteomes" id="UP001328107">
    <property type="component" value="Unassembled WGS sequence"/>
</dbReference>
<accession>A0AAN4Z4U7</accession>
<evidence type="ECO:0000313" key="1">
    <source>
        <dbReference type="EMBL" id="GMR33119.1"/>
    </source>
</evidence>
<keyword evidence="2" id="KW-1185">Reference proteome</keyword>
<dbReference type="EMBL" id="BTRK01000001">
    <property type="protein sequence ID" value="GMR33119.1"/>
    <property type="molecule type" value="Genomic_DNA"/>
</dbReference>
<name>A0AAN4Z4U7_9BILA</name>
<feature type="non-terminal residue" evidence="1">
    <location>
        <position position="1"/>
    </location>
</feature>
<organism evidence="1 2">
    <name type="scientific">Pristionchus mayeri</name>
    <dbReference type="NCBI Taxonomy" id="1317129"/>
    <lineage>
        <taxon>Eukaryota</taxon>
        <taxon>Metazoa</taxon>
        <taxon>Ecdysozoa</taxon>
        <taxon>Nematoda</taxon>
        <taxon>Chromadorea</taxon>
        <taxon>Rhabditida</taxon>
        <taxon>Rhabditina</taxon>
        <taxon>Diplogasteromorpha</taxon>
        <taxon>Diplogasteroidea</taxon>
        <taxon>Neodiplogasteridae</taxon>
        <taxon>Pristionchus</taxon>
    </lineage>
</organism>
<gene>
    <name evidence="1" type="ORF">PMAYCL1PPCAC_03314</name>
</gene>
<feature type="non-terminal residue" evidence="1">
    <location>
        <position position="171"/>
    </location>
</feature>
<protein>
    <submittedName>
        <fullName evidence="1">Uncharacterized protein</fullName>
    </submittedName>
</protein>